<dbReference type="InterPro" id="IPR017871">
    <property type="entry name" value="ABC_transporter-like_CS"/>
</dbReference>
<evidence type="ECO:0000313" key="12">
    <source>
        <dbReference type="EMBL" id="GLZ77415.1"/>
    </source>
</evidence>
<organism evidence="12 13">
    <name type="scientific">Actinorhabdospora filicis</name>
    <dbReference type="NCBI Taxonomy" id="1785913"/>
    <lineage>
        <taxon>Bacteria</taxon>
        <taxon>Bacillati</taxon>
        <taxon>Actinomycetota</taxon>
        <taxon>Actinomycetes</taxon>
        <taxon>Micromonosporales</taxon>
        <taxon>Micromonosporaceae</taxon>
        <taxon>Actinorhabdospora</taxon>
    </lineage>
</organism>
<dbReference type="InterPro" id="IPR036640">
    <property type="entry name" value="ABC1_TM_sf"/>
</dbReference>
<evidence type="ECO:0000259" key="11">
    <source>
        <dbReference type="PROSITE" id="PS50929"/>
    </source>
</evidence>
<protein>
    <submittedName>
        <fullName evidence="12">Multidrug ABC transporter ATP-binding protein</fullName>
    </submittedName>
</protein>
<dbReference type="EMBL" id="BSTX01000001">
    <property type="protein sequence ID" value="GLZ77415.1"/>
    <property type="molecule type" value="Genomic_DNA"/>
</dbReference>
<dbReference type="GO" id="GO:0005524">
    <property type="term" value="F:ATP binding"/>
    <property type="evidence" value="ECO:0007669"/>
    <property type="project" value="UniProtKB-KW"/>
</dbReference>
<comment type="caution">
    <text evidence="12">The sequence shown here is derived from an EMBL/GenBank/DDBJ whole genome shotgun (WGS) entry which is preliminary data.</text>
</comment>
<dbReference type="Gene3D" id="1.20.1560.10">
    <property type="entry name" value="ABC transporter type 1, transmembrane domain"/>
    <property type="match status" value="1"/>
</dbReference>
<feature type="transmembrane region" description="Helical" evidence="9">
    <location>
        <begin position="255"/>
        <end position="278"/>
    </location>
</feature>
<keyword evidence="13" id="KW-1185">Reference proteome</keyword>
<dbReference type="Pfam" id="PF00005">
    <property type="entry name" value="ABC_tran"/>
    <property type="match status" value="1"/>
</dbReference>
<dbReference type="PANTHER" id="PTHR43394">
    <property type="entry name" value="ATP-DEPENDENT PERMEASE MDL1, MITOCHONDRIAL"/>
    <property type="match status" value="1"/>
</dbReference>
<feature type="transmembrane region" description="Helical" evidence="9">
    <location>
        <begin position="145"/>
        <end position="169"/>
    </location>
</feature>
<feature type="domain" description="ABC transporter" evidence="10">
    <location>
        <begin position="352"/>
        <end position="587"/>
    </location>
</feature>
<evidence type="ECO:0000256" key="4">
    <source>
        <dbReference type="ARBA" id="ARBA00022692"/>
    </source>
</evidence>
<keyword evidence="7 9" id="KW-1133">Transmembrane helix</keyword>
<dbReference type="InterPro" id="IPR039421">
    <property type="entry name" value="Type_1_exporter"/>
</dbReference>
<dbReference type="InterPro" id="IPR003593">
    <property type="entry name" value="AAA+_ATPase"/>
</dbReference>
<sequence>MTTATIAQQSARRAADGRSLPRLLRAHLAPYKGPITAIIGFQLVSTIAMLYLPTLNADIIDNGVVKGDTGHILRLGGIMLAVTLAQIAASIIAVYFAAKTAMGLGRDVRAAIFGRVQEFSVREVGQFGAPSLITRTTNDVQQVQMLVFLAFILLVSAPVMAFGGVIMAVSEDATLSTLLLVAVPVLIIAVVIIVRAMGPLFRKMQVRIDEVNRVMREQITGIRVIRAFVRDTHEQQRFASANGELMGVSLGVGRLMAWMFPTVMLVMNVSSVAVMWFGGHRIGSHDMQIGSLTAFLSYLMQILMSVMMATFVLISLPRAQVSAGRIQEVLETESSLSLPKRPVTTVDVRGELSLKGVTFRYPGAEEAVLHDVSIEAHPGQTTAIIGSTGSGKTTLLNLIPRLFDATGGQVLVDGVDVRTMDPALLSRLVGLVPQKPYLFSGTIASNLRYGKPDATEDELWRALEVAQAAEFVRDKPERLDAPIGQGGTNVSGGQRQRLAIARMLVAEPEIYLFDDSFSALDYATDAALRAALARETGDATVVIVAQRVSTIRHADRIVVLDEGRVVGTGTHAELMASNETYREIVFSQLSEEEAA</sequence>
<keyword evidence="5" id="KW-0547">Nucleotide-binding</keyword>
<evidence type="ECO:0000256" key="5">
    <source>
        <dbReference type="ARBA" id="ARBA00022741"/>
    </source>
</evidence>
<evidence type="ECO:0000259" key="10">
    <source>
        <dbReference type="PROSITE" id="PS50893"/>
    </source>
</evidence>
<evidence type="ECO:0000256" key="7">
    <source>
        <dbReference type="ARBA" id="ARBA00022989"/>
    </source>
</evidence>
<proteinExistence type="predicted"/>
<dbReference type="SMART" id="SM00382">
    <property type="entry name" value="AAA"/>
    <property type="match status" value="1"/>
</dbReference>
<dbReference type="InterPro" id="IPR011527">
    <property type="entry name" value="ABC1_TM_dom"/>
</dbReference>
<dbReference type="Proteomes" id="UP001165079">
    <property type="component" value="Unassembled WGS sequence"/>
</dbReference>
<dbReference type="GO" id="GO:0016887">
    <property type="term" value="F:ATP hydrolysis activity"/>
    <property type="evidence" value="ECO:0007669"/>
    <property type="project" value="InterPro"/>
</dbReference>
<evidence type="ECO:0000256" key="3">
    <source>
        <dbReference type="ARBA" id="ARBA00022475"/>
    </source>
</evidence>
<dbReference type="FunFam" id="3.40.50.300:FF:000854">
    <property type="entry name" value="Multidrug ABC transporter ATP-binding protein"/>
    <property type="match status" value="1"/>
</dbReference>
<dbReference type="PROSITE" id="PS50929">
    <property type="entry name" value="ABC_TM1F"/>
    <property type="match status" value="1"/>
</dbReference>
<gene>
    <name evidence="12" type="ORF">Afil01_22220</name>
</gene>
<keyword evidence="2" id="KW-0813">Transport</keyword>
<dbReference type="Gene3D" id="3.40.50.300">
    <property type="entry name" value="P-loop containing nucleotide triphosphate hydrolases"/>
    <property type="match status" value="1"/>
</dbReference>
<evidence type="ECO:0000256" key="2">
    <source>
        <dbReference type="ARBA" id="ARBA00022448"/>
    </source>
</evidence>
<dbReference type="PROSITE" id="PS00211">
    <property type="entry name" value="ABC_TRANSPORTER_1"/>
    <property type="match status" value="1"/>
</dbReference>
<feature type="domain" description="ABC transmembrane type-1" evidence="11">
    <location>
        <begin position="37"/>
        <end position="318"/>
    </location>
</feature>
<keyword evidence="8 9" id="KW-0472">Membrane</keyword>
<dbReference type="PROSITE" id="PS50893">
    <property type="entry name" value="ABC_TRANSPORTER_2"/>
    <property type="match status" value="1"/>
</dbReference>
<name>A0A9W6SK58_9ACTN</name>
<feature type="transmembrane region" description="Helical" evidence="9">
    <location>
        <begin position="72"/>
        <end position="98"/>
    </location>
</feature>
<accession>A0A9W6SK58</accession>
<evidence type="ECO:0000256" key="6">
    <source>
        <dbReference type="ARBA" id="ARBA00022840"/>
    </source>
</evidence>
<dbReference type="InterPro" id="IPR003439">
    <property type="entry name" value="ABC_transporter-like_ATP-bd"/>
</dbReference>
<dbReference type="GO" id="GO:0005886">
    <property type="term" value="C:plasma membrane"/>
    <property type="evidence" value="ECO:0007669"/>
    <property type="project" value="UniProtKB-SubCell"/>
</dbReference>
<evidence type="ECO:0000256" key="8">
    <source>
        <dbReference type="ARBA" id="ARBA00023136"/>
    </source>
</evidence>
<comment type="subcellular location">
    <subcellularLocation>
        <location evidence="1">Cell membrane</location>
        <topology evidence="1">Multi-pass membrane protein</topology>
    </subcellularLocation>
</comment>
<dbReference type="AlphaFoldDB" id="A0A9W6SK58"/>
<reference evidence="12" key="1">
    <citation type="submission" date="2023-03" db="EMBL/GenBank/DDBJ databases">
        <title>Actinorhabdospora filicis NBRC 111898.</title>
        <authorList>
            <person name="Ichikawa N."/>
            <person name="Sato H."/>
            <person name="Tonouchi N."/>
        </authorList>
    </citation>
    <scope>NUCLEOTIDE SEQUENCE</scope>
    <source>
        <strain evidence="12">NBRC 111898</strain>
    </source>
</reference>
<keyword evidence="6 12" id="KW-0067">ATP-binding</keyword>
<dbReference type="CDD" id="cd18548">
    <property type="entry name" value="ABC_6TM_Tm287_like"/>
    <property type="match status" value="1"/>
</dbReference>
<dbReference type="SUPFAM" id="SSF52540">
    <property type="entry name" value="P-loop containing nucleoside triphosphate hydrolases"/>
    <property type="match status" value="1"/>
</dbReference>
<dbReference type="InterPro" id="IPR027417">
    <property type="entry name" value="P-loop_NTPase"/>
</dbReference>
<feature type="transmembrane region" description="Helical" evidence="9">
    <location>
        <begin position="31"/>
        <end position="52"/>
    </location>
</feature>
<keyword evidence="3" id="KW-1003">Cell membrane</keyword>
<dbReference type="SUPFAM" id="SSF90123">
    <property type="entry name" value="ABC transporter transmembrane region"/>
    <property type="match status" value="1"/>
</dbReference>
<feature type="transmembrane region" description="Helical" evidence="9">
    <location>
        <begin position="298"/>
        <end position="316"/>
    </location>
</feature>
<evidence type="ECO:0000256" key="9">
    <source>
        <dbReference type="SAM" id="Phobius"/>
    </source>
</evidence>
<dbReference type="Pfam" id="PF00664">
    <property type="entry name" value="ABC_membrane"/>
    <property type="match status" value="1"/>
</dbReference>
<evidence type="ECO:0000256" key="1">
    <source>
        <dbReference type="ARBA" id="ARBA00004651"/>
    </source>
</evidence>
<feature type="transmembrane region" description="Helical" evidence="9">
    <location>
        <begin position="175"/>
        <end position="197"/>
    </location>
</feature>
<evidence type="ECO:0000313" key="13">
    <source>
        <dbReference type="Proteomes" id="UP001165079"/>
    </source>
</evidence>
<dbReference type="GO" id="GO:0015421">
    <property type="term" value="F:ABC-type oligopeptide transporter activity"/>
    <property type="evidence" value="ECO:0007669"/>
    <property type="project" value="TreeGrafter"/>
</dbReference>
<dbReference type="PANTHER" id="PTHR43394:SF1">
    <property type="entry name" value="ATP-BINDING CASSETTE SUB-FAMILY B MEMBER 10, MITOCHONDRIAL"/>
    <property type="match status" value="1"/>
</dbReference>
<keyword evidence="4 9" id="KW-0812">Transmembrane</keyword>
<dbReference type="FunFam" id="1.20.1560.10:FF:000040">
    <property type="entry name" value="Multidrug ABC transporter ATP-binding protein"/>
    <property type="match status" value="1"/>
</dbReference>